<reference evidence="3 4" key="1">
    <citation type="submission" date="2016-07" db="EMBL/GenBank/DDBJ databases">
        <title>Pervasive Adenine N6-methylation of Active Genes in Fungi.</title>
        <authorList>
            <consortium name="DOE Joint Genome Institute"/>
            <person name="Mondo S.J."/>
            <person name="Dannebaum R.O."/>
            <person name="Kuo R.C."/>
            <person name="Labutti K."/>
            <person name="Haridas S."/>
            <person name="Kuo A."/>
            <person name="Salamov A."/>
            <person name="Ahrendt S.R."/>
            <person name="Lipzen A."/>
            <person name="Sullivan W."/>
            <person name="Andreopoulos W.B."/>
            <person name="Clum A."/>
            <person name="Lindquist E."/>
            <person name="Daum C."/>
            <person name="Ramamoorthy G.K."/>
            <person name="Gryganskyi A."/>
            <person name="Culley D."/>
            <person name="Magnuson J.K."/>
            <person name="James T.Y."/>
            <person name="O'Malley M.A."/>
            <person name="Stajich J.E."/>
            <person name="Spatafora J.W."/>
            <person name="Visel A."/>
            <person name="Grigoriev I.V."/>
        </authorList>
    </citation>
    <scope>NUCLEOTIDE SEQUENCE [LARGE SCALE GENOMIC DNA]</scope>
    <source>
        <strain evidence="3 4">PL171</strain>
    </source>
</reference>
<dbReference type="OrthoDB" id="442087at2759"/>
<dbReference type="SUPFAM" id="SSF46565">
    <property type="entry name" value="Chaperone J-domain"/>
    <property type="match status" value="1"/>
</dbReference>
<dbReference type="InterPro" id="IPR001623">
    <property type="entry name" value="DnaJ_domain"/>
</dbReference>
<dbReference type="InterPro" id="IPR051938">
    <property type="entry name" value="Apopto_cytoskel_mod"/>
</dbReference>
<dbReference type="AlphaFoldDB" id="A0A1Y2H9M5"/>
<sequence>MPPLTSRRDLPDYYSVLHIQPSAPFKDVLKSYQREALKLHPDTHPTATDNVTSAAFELVNEAFFVLSDTKRRQAYDQARNQLLKSNNATASLTTAPDADNVQRAFQAFLGLDAMADEEHRQRSAAGGGAGSTWGILGSISGIIMGFIVANVPGAAVGAVAGYKLGHVRDRTGMAVMDVFRNLSSEQRQTVLGRLARKLIF</sequence>
<dbReference type="PROSITE" id="PS50076">
    <property type="entry name" value="DNAJ_2"/>
    <property type="match status" value="1"/>
</dbReference>
<evidence type="ECO:0000259" key="2">
    <source>
        <dbReference type="PROSITE" id="PS50076"/>
    </source>
</evidence>
<dbReference type="PANTHER" id="PTHR44145:SF3">
    <property type="entry name" value="DNAJ HOMOLOG SUBFAMILY A MEMBER 3, MITOCHONDRIAL"/>
    <property type="match status" value="1"/>
</dbReference>
<organism evidence="3 4">
    <name type="scientific">Catenaria anguillulae PL171</name>
    <dbReference type="NCBI Taxonomy" id="765915"/>
    <lineage>
        <taxon>Eukaryota</taxon>
        <taxon>Fungi</taxon>
        <taxon>Fungi incertae sedis</taxon>
        <taxon>Blastocladiomycota</taxon>
        <taxon>Blastocladiomycetes</taxon>
        <taxon>Blastocladiales</taxon>
        <taxon>Catenariaceae</taxon>
        <taxon>Catenaria</taxon>
    </lineage>
</organism>
<protein>
    <recommendedName>
        <fullName evidence="2">J domain-containing protein</fullName>
    </recommendedName>
</protein>
<dbReference type="PANTHER" id="PTHR44145">
    <property type="entry name" value="DNAJ HOMOLOG SUBFAMILY A MEMBER 3, MITOCHONDRIAL"/>
    <property type="match status" value="1"/>
</dbReference>
<evidence type="ECO:0000256" key="1">
    <source>
        <dbReference type="ARBA" id="ARBA00023186"/>
    </source>
</evidence>
<keyword evidence="4" id="KW-1185">Reference proteome</keyword>
<dbReference type="EMBL" id="MCFL01000062">
    <property type="protein sequence ID" value="ORZ31280.1"/>
    <property type="molecule type" value="Genomic_DNA"/>
</dbReference>
<dbReference type="PRINTS" id="PR00625">
    <property type="entry name" value="JDOMAIN"/>
</dbReference>
<evidence type="ECO:0000313" key="4">
    <source>
        <dbReference type="Proteomes" id="UP000193411"/>
    </source>
</evidence>
<name>A0A1Y2H9M5_9FUNG</name>
<evidence type="ECO:0000313" key="3">
    <source>
        <dbReference type="EMBL" id="ORZ31280.1"/>
    </source>
</evidence>
<dbReference type="STRING" id="765915.A0A1Y2H9M5"/>
<accession>A0A1Y2H9M5</accession>
<dbReference type="Pfam" id="PF00226">
    <property type="entry name" value="DnaJ"/>
    <property type="match status" value="1"/>
</dbReference>
<dbReference type="SMART" id="SM00271">
    <property type="entry name" value="DnaJ"/>
    <property type="match status" value="1"/>
</dbReference>
<dbReference type="InterPro" id="IPR036869">
    <property type="entry name" value="J_dom_sf"/>
</dbReference>
<dbReference type="Gene3D" id="1.10.287.110">
    <property type="entry name" value="DnaJ domain"/>
    <property type="match status" value="1"/>
</dbReference>
<dbReference type="Proteomes" id="UP000193411">
    <property type="component" value="Unassembled WGS sequence"/>
</dbReference>
<dbReference type="CDD" id="cd06257">
    <property type="entry name" value="DnaJ"/>
    <property type="match status" value="1"/>
</dbReference>
<feature type="domain" description="J" evidence="2">
    <location>
        <begin position="12"/>
        <end position="79"/>
    </location>
</feature>
<gene>
    <name evidence="3" type="ORF">BCR44DRAFT_123338</name>
</gene>
<proteinExistence type="predicted"/>
<keyword evidence="1" id="KW-0143">Chaperone</keyword>
<comment type="caution">
    <text evidence="3">The sequence shown here is derived from an EMBL/GenBank/DDBJ whole genome shotgun (WGS) entry which is preliminary data.</text>
</comment>